<dbReference type="eggNOG" id="ENOG502ZXUS">
    <property type="taxonomic scope" value="Bacteria"/>
</dbReference>
<keyword evidence="2" id="KW-1185">Reference proteome</keyword>
<dbReference type="AlphaFoldDB" id="U5BXF2"/>
<proteinExistence type="predicted"/>
<comment type="caution">
    <text evidence="1">The sequence shown here is derived from an EMBL/GenBank/DDBJ whole genome shotgun (WGS) entry which is preliminary data.</text>
</comment>
<dbReference type="OrthoDB" id="1664004at2"/>
<evidence type="ECO:0000313" key="1">
    <source>
        <dbReference type="EMBL" id="ERM80592.1"/>
    </source>
</evidence>
<dbReference type="Pfam" id="PF22507">
    <property type="entry name" value="DUF6994"/>
    <property type="match status" value="1"/>
</dbReference>
<dbReference type="EMBL" id="AWXR01000088">
    <property type="protein sequence ID" value="ERM80592.1"/>
    <property type="molecule type" value="Genomic_DNA"/>
</dbReference>
<dbReference type="InterPro" id="IPR054263">
    <property type="entry name" value="DUF6994"/>
</dbReference>
<protein>
    <submittedName>
        <fullName evidence="1">Uncharacterized protein</fullName>
    </submittedName>
</protein>
<reference evidence="1 2" key="1">
    <citation type="journal article" date="2013" name="Genome Announc.">
        <title>Draft Genome Sequence of the Psychrophilic and Alkaliphilic Rhodonellum psychrophilum Strain GCM71T.</title>
        <authorList>
            <person name="Hauptmann A.L."/>
            <person name="Glaring M.A."/>
            <person name="Hallin P.F."/>
            <person name="Prieme A."/>
            <person name="Stougaard P."/>
        </authorList>
    </citation>
    <scope>NUCLEOTIDE SEQUENCE [LARGE SCALE GENOMIC DNA]</scope>
    <source>
        <strain evidence="1 2">GCM71</strain>
    </source>
</reference>
<sequence>MVLHLADWKITATIAPCKSNGLHGAMVAESKTLQASVGRHSPTIKMKFDVKMTEQIDIDFDFRKDSKCGDPDTDSLKLYETHKLLWNKELPNGKEFTLEIKGDSYGRFLLKNNFTMNLSSDRMCPHFDGKYSNKFDGWLSDNEREELKHKVRTIGGHIVFPAHKKNGFTINQARGVSRIICDRFDLTLECIKRFYKDQESPLSKTITNYNDFFDLFVDFNGYVDFFHLQDFVDQNGQIKFSLPFDNFNRPPLPQTIDEYKKYKEHTLDLMNNRNRRILKSITS</sequence>
<dbReference type="Proteomes" id="UP000016843">
    <property type="component" value="Unassembled WGS sequence"/>
</dbReference>
<evidence type="ECO:0000313" key="2">
    <source>
        <dbReference type="Proteomes" id="UP000016843"/>
    </source>
</evidence>
<name>U5BXF2_9BACT</name>
<dbReference type="RefSeq" id="WP_019597838.1">
    <property type="nucleotide sequence ID" value="NZ_AWXR01000088.1"/>
</dbReference>
<organism evidence="1 2">
    <name type="scientific">Rhodonellum psychrophilum GCM71 = DSM 17998</name>
    <dbReference type="NCBI Taxonomy" id="1123057"/>
    <lineage>
        <taxon>Bacteria</taxon>
        <taxon>Pseudomonadati</taxon>
        <taxon>Bacteroidota</taxon>
        <taxon>Cytophagia</taxon>
        <taxon>Cytophagales</taxon>
        <taxon>Cytophagaceae</taxon>
        <taxon>Rhodonellum</taxon>
    </lineage>
</organism>
<gene>
    <name evidence="1" type="ORF">P872_12950</name>
</gene>
<accession>U5BXF2</accession>